<evidence type="ECO:0000256" key="10">
    <source>
        <dbReference type="ARBA" id="ARBA00022982"/>
    </source>
</evidence>
<feature type="transmembrane region" description="Helical" evidence="17">
    <location>
        <begin position="368"/>
        <end position="386"/>
    </location>
</feature>
<dbReference type="InterPro" id="IPR003945">
    <property type="entry name" value="NU5C-like"/>
</dbReference>
<evidence type="ECO:0000256" key="9">
    <source>
        <dbReference type="ARBA" id="ARBA00022967"/>
    </source>
</evidence>
<feature type="domain" description="NADH:quinone oxidoreductase/Mrp antiporter transmembrane" evidence="18">
    <location>
        <begin position="134"/>
        <end position="416"/>
    </location>
</feature>
<evidence type="ECO:0000313" key="22">
    <source>
        <dbReference type="Ensembl" id="ENSCLAP00000000011.1"/>
    </source>
</evidence>
<feature type="domain" description="NADH dehydrogenase subunit 5 C-terminal" evidence="20">
    <location>
        <begin position="422"/>
        <end position="601"/>
    </location>
</feature>
<accession>M9NW07</accession>
<evidence type="ECO:0000256" key="7">
    <source>
        <dbReference type="ARBA" id="ARBA00022692"/>
    </source>
</evidence>
<dbReference type="EMBL" id="JX312692">
    <property type="protein sequence ID" value="AFQ55787.1"/>
    <property type="molecule type" value="Genomic_DNA"/>
</dbReference>
<dbReference type="GO" id="GO:0015990">
    <property type="term" value="P:electron transport coupled proton transport"/>
    <property type="evidence" value="ECO:0007669"/>
    <property type="project" value="TreeGrafter"/>
</dbReference>
<evidence type="ECO:0000256" key="12">
    <source>
        <dbReference type="ARBA" id="ARBA00023027"/>
    </source>
</evidence>
<keyword evidence="6" id="KW-0679">Respiratory chain</keyword>
<dbReference type="CTD" id="4540"/>
<evidence type="ECO:0000256" key="3">
    <source>
        <dbReference type="ARBA" id="ARBA00012944"/>
    </source>
</evidence>
<evidence type="ECO:0000256" key="6">
    <source>
        <dbReference type="ARBA" id="ARBA00022660"/>
    </source>
</evidence>
<keyword evidence="5 17" id="KW-0813">Transport</keyword>
<evidence type="ECO:0000259" key="20">
    <source>
        <dbReference type="Pfam" id="PF06455"/>
    </source>
</evidence>
<dbReference type="NCBIfam" id="TIGR01974">
    <property type="entry name" value="NDH_I_L"/>
    <property type="match status" value="1"/>
</dbReference>
<keyword evidence="8" id="KW-0999">Mitochondrion inner membrane</keyword>
<dbReference type="OrthoDB" id="10069788at2759"/>
<comment type="catalytic activity">
    <reaction evidence="16 17">
        <text>a ubiquinone + NADH + 5 H(+)(in) = a ubiquinol + NAD(+) + 4 H(+)(out)</text>
        <dbReference type="Rhea" id="RHEA:29091"/>
        <dbReference type="Rhea" id="RHEA-COMP:9565"/>
        <dbReference type="Rhea" id="RHEA-COMP:9566"/>
        <dbReference type="ChEBI" id="CHEBI:15378"/>
        <dbReference type="ChEBI" id="CHEBI:16389"/>
        <dbReference type="ChEBI" id="CHEBI:17976"/>
        <dbReference type="ChEBI" id="CHEBI:57540"/>
        <dbReference type="ChEBI" id="CHEBI:57945"/>
        <dbReference type="EC" id="7.1.1.2"/>
    </reaction>
</comment>
<keyword evidence="14 17" id="KW-0496">Mitochondrion</keyword>
<dbReference type="PANTHER" id="PTHR42829">
    <property type="entry name" value="NADH-UBIQUINONE OXIDOREDUCTASE CHAIN 5"/>
    <property type="match status" value="1"/>
</dbReference>
<dbReference type="GeneTree" id="ENSGT00730000111303"/>
<keyword evidence="11 17" id="KW-1133">Transmembrane helix</keyword>
<dbReference type="PANTHER" id="PTHR42829:SF2">
    <property type="entry name" value="NADH-UBIQUINONE OXIDOREDUCTASE CHAIN 5"/>
    <property type="match status" value="1"/>
</dbReference>
<evidence type="ECO:0000256" key="5">
    <source>
        <dbReference type="ARBA" id="ARBA00022448"/>
    </source>
</evidence>
<keyword evidence="10" id="KW-0249">Electron transport</keyword>
<evidence type="ECO:0000256" key="14">
    <source>
        <dbReference type="ARBA" id="ARBA00023128"/>
    </source>
</evidence>
<feature type="transmembrane region" description="Helical" evidence="17">
    <location>
        <begin position="484"/>
        <end position="504"/>
    </location>
</feature>
<evidence type="ECO:0000259" key="19">
    <source>
        <dbReference type="Pfam" id="PF00662"/>
    </source>
</evidence>
<feature type="transmembrane region" description="Helical" evidence="17">
    <location>
        <begin position="35"/>
        <end position="55"/>
    </location>
</feature>
<protein>
    <recommendedName>
        <fullName evidence="4 17">NADH-ubiquinone oxidoreductase chain 5</fullName>
        <ecNumber evidence="3 17">7.1.1.2</ecNumber>
    </recommendedName>
</protein>
<dbReference type="EC" id="7.1.1.2" evidence="3 17"/>
<dbReference type="InterPro" id="IPR001750">
    <property type="entry name" value="ND/Mrp_TM"/>
</dbReference>
<feature type="transmembrane region" description="Helical" evidence="17">
    <location>
        <begin position="406"/>
        <end position="432"/>
    </location>
</feature>
<keyword evidence="9" id="KW-1278">Translocase</keyword>
<dbReference type="AlphaFoldDB" id="M9NW07"/>
<keyword evidence="13 17" id="KW-0830">Ubiquinone</keyword>
<evidence type="ECO:0000256" key="15">
    <source>
        <dbReference type="ARBA" id="ARBA00023136"/>
    </source>
</evidence>
<feature type="transmembrane region" description="Helical" evidence="17">
    <location>
        <begin position="117"/>
        <end position="134"/>
    </location>
</feature>
<evidence type="ECO:0000313" key="21">
    <source>
        <dbReference type="EMBL" id="AFQ55787.1"/>
    </source>
</evidence>
<feature type="transmembrane region" description="Helical" evidence="17">
    <location>
        <begin position="6"/>
        <end position="23"/>
    </location>
</feature>
<evidence type="ECO:0000256" key="8">
    <source>
        <dbReference type="ARBA" id="ARBA00022792"/>
    </source>
</evidence>
<proteinExistence type="inferred from homology"/>
<feature type="transmembrane region" description="Helical" evidence="17">
    <location>
        <begin position="172"/>
        <end position="191"/>
    </location>
</feature>
<dbReference type="InterPro" id="IPR018393">
    <property type="entry name" value="NADHpl_OxRdtase_5_subgr"/>
</dbReference>
<organism evidence="21">
    <name type="scientific">Chinchilla lanigera</name>
    <name type="common">Long-tailed chinchilla</name>
    <name type="synonym">Chinchilla villidera</name>
    <dbReference type="NCBI Taxonomy" id="34839"/>
    <lineage>
        <taxon>Eukaryota</taxon>
        <taxon>Metazoa</taxon>
        <taxon>Chordata</taxon>
        <taxon>Craniata</taxon>
        <taxon>Vertebrata</taxon>
        <taxon>Euteleostomi</taxon>
        <taxon>Mammalia</taxon>
        <taxon>Eutheria</taxon>
        <taxon>Euarchontoglires</taxon>
        <taxon>Glires</taxon>
        <taxon>Rodentia</taxon>
        <taxon>Hystricomorpha</taxon>
        <taxon>Chinchillidae</taxon>
        <taxon>Chinchilla</taxon>
    </lineage>
</organism>
<evidence type="ECO:0000256" key="17">
    <source>
        <dbReference type="RuleBase" id="RU003404"/>
    </source>
</evidence>
<dbReference type="Pfam" id="PF00361">
    <property type="entry name" value="Proton_antipo_M"/>
    <property type="match status" value="1"/>
</dbReference>
<evidence type="ECO:0000313" key="23">
    <source>
        <dbReference type="Proteomes" id="UP000694398"/>
    </source>
</evidence>
<geneLocation type="mitochondrion" evidence="21 22"/>
<feature type="domain" description="NADH-Ubiquinone oxidoreductase (complex I) chain 5 N-terminal" evidence="19">
    <location>
        <begin position="68"/>
        <end position="118"/>
    </location>
</feature>
<reference evidence="22" key="2">
    <citation type="submission" date="2025-05" db="UniProtKB">
        <authorList>
            <consortium name="Ensembl"/>
        </authorList>
    </citation>
    <scope>IDENTIFICATION</scope>
</reference>
<dbReference type="GeneID" id="15822233"/>
<feature type="transmembrane region" description="Helical" evidence="17">
    <location>
        <begin position="85"/>
        <end position="105"/>
    </location>
</feature>
<feature type="transmembrane region" description="Helical" evidence="17">
    <location>
        <begin position="586"/>
        <end position="606"/>
    </location>
</feature>
<gene>
    <name evidence="21" type="primary">ND5</name>
    <name evidence="22" type="synonym">MT-ND5</name>
</gene>
<dbReference type="PRINTS" id="PR01434">
    <property type="entry name" value="NADHDHGNASE5"/>
</dbReference>
<dbReference type="InterPro" id="IPR001516">
    <property type="entry name" value="Proton_antipo_N"/>
</dbReference>
<feature type="transmembrane region" description="Helical" evidence="17">
    <location>
        <begin position="453"/>
        <end position="472"/>
    </location>
</feature>
<dbReference type="OMA" id="GVGIMSF"/>
<evidence type="ECO:0000256" key="11">
    <source>
        <dbReference type="ARBA" id="ARBA00022989"/>
    </source>
</evidence>
<dbReference type="RefSeq" id="YP_008080755.1">
    <property type="nucleotide sequence ID" value="NC_021386.1"/>
</dbReference>
<feature type="transmembrane region" description="Helical" evidence="17">
    <location>
        <begin position="325"/>
        <end position="347"/>
    </location>
</feature>
<evidence type="ECO:0000259" key="18">
    <source>
        <dbReference type="Pfam" id="PF00361"/>
    </source>
</evidence>
<sequence>MNLSTSSFILTLIILTLPIFTPMTNLHKTLPYPNYVKLIISTSFFLSLIPTLMLFNSNQETLTTNWNWIIAPTIHMNLNLKMDHFSILFTSVALFVTWSIMEFSLWYMHSDPHMSKFFKYLLMFLITMMILVSANNLLQLFIGWEGVGIMSFLLIGWWHGRTDANTAALQAILYNRIGDIGMVMSMCWLLLHSNTWDLQQIFITQNHPHLLPLMGLLVAAAGKSAQFGLHPWLPSAMEGPTPVSALLHSSTMVVAGIFLLIRLSPLMQNNQNILTASLCLGALTTLFTAICALTQNDIKKIVAFSTSSQLGLMMVTIGINQPHLAFLHICTHAFFKAMLFLCSGSIIHNLNDEQDIRKMGGLYKTLPITTSSLIIGSLALTGMPFMTGFYSKDLIIESACTSNTNAWALLTTLIATSLTAAYSTRMIYFTLLNNPRSTPQLNMNENNPLMVNPIKRLSIGSIFAGFILSYNITPTDIPQMTMPLYLKFSAILTTILGFTIAMELSSMTLNLKIHYSNKLSNFSNLLGYFTTLTHRIQPHKNLLTSQNLATSMIDMIWLEKLIPKSISNSQMTASSLTSNQTGLIKFYFLSFLLTITLAIMTTTYLFE</sequence>
<feature type="transmembrane region" description="Helical" evidence="17">
    <location>
        <begin position="211"/>
        <end position="229"/>
    </location>
</feature>
<dbReference type="Ensembl" id="ENSCLAT00000000032.1">
    <property type="protein sequence ID" value="ENSCLAP00000000011.1"/>
    <property type="gene ID" value="ENSCLAG00000000032.1"/>
</dbReference>
<name>M9NW07_CHILA</name>
<evidence type="ECO:0000256" key="1">
    <source>
        <dbReference type="ARBA" id="ARBA00004448"/>
    </source>
</evidence>
<keyword evidence="15 17" id="KW-0472">Membrane</keyword>
<keyword evidence="23" id="KW-1185">Reference proteome</keyword>
<evidence type="ECO:0000256" key="2">
    <source>
        <dbReference type="ARBA" id="ARBA00008200"/>
    </source>
</evidence>
<feature type="transmembrane region" description="Helical" evidence="17">
    <location>
        <begin position="273"/>
        <end position="294"/>
    </location>
</feature>
<dbReference type="GO" id="GO:0008137">
    <property type="term" value="F:NADH dehydrogenase (ubiquinone) activity"/>
    <property type="evidence" value="ECO:0007669"/>
    <property type="project" value="UniProtKB-EC"/>
</dbReference>
<evidence type="ECO:0000256" key="16">
    <source>
        <dbReference type="ARBA" id="ARBA00049551"/>
    </source>
</evidence>
<evidence type="ECO:0000256" key="13">
    <source>
        <dbReference type="ARBA" id="ARBA00023075"/>
    </source>
</evidence>
<comment type="function">
    <text evidence="17">Core subunit of the mitochondrial membrane respiratory chain NADH dehydrogenase (Complex I) which catalyzes electron transfer from NADH through the respiratory chain, using ubiquinone as an electron acceptor. Essential for the catalytic activity and assembly of complex I.</text>
</comment>
<dbReference type="GO" id="GO:0045271">
    <property type="term" value="C:respiratory chain complex I"/>
    <property type="evidence" value="ECO:0007669"/>
    <property type="project" value="Ensembl"/>
</dbReference>
<keyword evidence="7 17" id="KW-0812">Transmembrane</keyword>
<dbReference type="GO" id="GO:0005743">
    <property type="term" value="C:mitochondrial inner membrane"/>
    <property type="evidence" value="ECO:0007669"/>
    <property type="project" value="UniProtKB-SubCell"/>
</dbReference>
<dbReference type="GO" id="GO:0032981">
    <property type="term" value="P:mitochondrial respiratory chain complex I assembly"/>
    <property type="evidence" value="ECO:0007669"/>
    <property type="project" value="Ensembl"/>
</dbReference>
<dbReference type="InterPro" id="IPR010934">
    <property type="entry name" value="NADH_DH_su5_C"/>
</dbReference>
<dbReference type="Pfam" id="PF06455">
    <property type="entry name" value="NADH5_C"/>
    <property type="match status" value="1"/>
</dbReference>
<comment type="similarity">
    <text evidence="2 17">Belongs to the complex I subunit 5 family.</text>
</comment>
<comment type="subcellular location">
    <subcellularLocation>
        <location evidence="1">Mitochondrion inner membrane</location>
        <topology evidence="1">Multi-pass membrane protein</topology>
    </subcellularLocation>
</comment>
<dbReference type="GO" id="GO:0006120">
    <property type="term" value="P:mitochondrial electron transport, NADH to ubiquinone"/>
    <property type="evidence" value="ECO:0007669"/>
    <property type="project" value="Ensembl"/>
</dbReference>
<keyword evidence="12 17" id="KW-0520">NAD</keyword>
<reference evidence="21" key="1">
    <citation type="journal article" date="2013" name="BMC Res. Notes">
        <title>Phylogeny and chronology of the major lineages of New World hystricognath rodents: insights on the biogeography of the Eocene/Oligocene arrival of mammals in South America.</title>
        <authorList>
            <person name="Voloch C.M."/>
            <person name="Vilela J.F."/>
            <person name="Loss-Oliveira L."/>
            <person name="Schrago C.G."/>
        </authorList>
    </citation>
    <scope>NUCLEOTIDE SEQUENCE</scope>
</reference>
<dbReference type="Proteomes" id="UP000694398">
    <property type="component" value="Unassembled WGS sequence"/>
</dbReference>
<dbReference type="Pfam" id="PF00662">
    <property type="entry name" value="Proton_antipo_N"/>
    <property type="match status" value="1"/>
</dbReference>
<feature type="transmembrane region" description="Helical" evidence="17">
    <location>
        <begin position="241"/>
        <end position="261"/>
    </location>
</feature>
<dbReference type="GO" id="GO:0003954">
    <property type="term" value="F:NADH dehydrogenase activity"/>
    <property type="evidence" value="ECO:0007669"/>
    <property type="project" value="TreeGrafter"/>
</dbReference>
<evidence type="ECO:0000256" key="4">
    <source>
        <dbReference type="ARBA" id="ARBA00021096"/>
    </source>
</evidence>